<proteinExistence type="predicted"/>
<reference evidence="1" key="2">
    <citation type="submission" date="2017-11" db="EMBL/GenBank/DDBJ databases">
        <title>Coralsnake Venomics: Analyses of Venom Gland Transcriptomes and Proteomes of Six Brazilian Taxa.</title>
        <authorList>
            <person name="Aird S.D."/>
            <person name="Jorge da Silva N."/>
            <person name="Qiu L."/>
            <person name="Villar-Briones A."/>
            <person name="Aparecida-Saddi V."/>
            <person name="Campos-Telles M.P."/>
            <person name="Grau M."/>
            <person name="Mikheyev A.S."/>
        </authorList>
    </citation>
    <scope>NUCLEOTIDE SEQUENCE</scope>
    <source>
        <tissue evidence="1">Venom_gland</tissue>
    </source>
</reference>
<dbReference type="PANTHER" id="PTHR13154">
    <property type="entry name" value="POLYADENYLATE-BINDING PROTEIN-INTERACTING PROTEIN 2"/>
    <property type="match status" value="1"/>
</dbReference>
<sequence>MKDPSRRSTSPSIISEDMIMNGHSHEDDNPFAEYMWMENEEEFNRQIEEELWEEEFIERCFQEMLEEEEEIFRKRWIKFKTSLMILLSVTVRHWKIWCLKN</sequence>
<dbReference type="EMBL" id="IACM01000401">
    <property type="protein sequence ID" value="LAB16981.1"/>
    <property type="molecule type" value="Transcribed_RNA"/>
</dbReference>
<name>A0A2D4L7K7_9SAUR</name>
<dbReference type="GO" id="GO:0045947">
    <property type="term" value="P:negative regulation of translational initiation"/>
    <property type="evidence" value="ECO:0007669"/>
    <property type="project" value="InterPro"/>
</dbReference>
<organism evidence="1">
    <name type="scientific">Micrurus spixii</name>
    <name type="common">Amazon coral snake</name>
    <dbReference type="NCBI Taxonomy" id="129469"/>
    <lineage>
        <taxon>Eukaryota</taxon>
        <taxon>Metazoa</taxon>
        <taxon>Chordata</taxon>
        <taxon>Craniata</taxon>
        <taxon>Vertebrata</taxon>
        <taxon>Euteleostomi</taxon>
        <taxon>Lepidosauria</taxon>
        <taxon>Squamata</taxon>
        <taxon>Bifurcata</taxon>
        <taxon>Unidentata</taxon>
        <taxon>Episquamata</taxon>
        <taxon>Toxicofera</taxon>
        <taxon>Serpentes</taxon>
        <taxon>Colubroidea</taxon>
        <taxon>Elapidae</taxon>
        <taxon>Elapinae</taxon>
        <taxon>Micrurus</taxon>
    </lineage>
</organism>
<dbReference type="InterPro" id="IPR040396">
    <property type="entry name" value="PAIP2-like"/>
</dbReference>
<dbReference type="AlphaFoldDB" id="A0A2D4L7K7"/>
<dbReference type="GO" id="GO:0005737">
    <property type="term" value="C:cytoplasm"/>
    <property type="evidence" value="ECO:0007669"/>
    <property type="project" value="TreeGrafter"/>
</dbReference>
<reference evidence="1" key="1">
    <citation type="submission" date="2017-07" db="EMBL/GenBank/DDBJ databases">
        <authorList>
            <person name="Mikheyev A."/>
            <person name="Grau M."/>
        </authorList>
    </citation>
    <scope>NUCLEOTIDE SEQUENCE</scope>
    <source>
        <tissue evidence="1">Venom_gland</tissue>
    </source>
</reference>
<dbReference type="GO" id="GO:0000900">
    <property type="term" value="F:mRNA regulatory element binding translation repressor activity"/>
    <property type="evidence" value="ECO:0007669"/>
    <property type="project" value="InterPro"/>
</dbReference>
<protein>
    <recommendedName>
        <fullName evidence="2">Ataxin-2 C-terminal domain-containing protein</fullName>
    </recommendedName>
</protein>
<evidence type="ECO:0000313" key="1">
    <source>
        <dbReference type="EMBL" id="LAB16981.1"/>
    </source>
</evidence>
<accession>A0A2D4L7K7</accession>
<evidence type="ECO:0008006" key="2">
    <source>
        <dbReference type="Google" id="ProtNLM"/>
    </source>
</evidence>
<dbReference type="PANTHER" id="PTHR13154:SF2">
    <property type="entry name" value="POLYADENYLATE-BINDING PROTEIN-INTERACTING PROTEIN 2"/>
    <property type="match status" value="1"/>
</dbReference>